<keyword evidence="3" id="KW-1185">Reference proteome</keyword>
<name>A0ABD0KSU8_9CAEN</name>
<comment type="caution">
    <text evidence="2">The sequence shown here is derived from an EMBL/GenBank/DDBJ whole genome shotgun (WGS) entry which is preliminary data.</text>
</comment>
<evidence type="ECO:0000256" key="1">
    <source>
        <dbReference type="SAM" id="MobiDB-lite"/>
    </source>
</evidence>
<sequence length="114" mass="12224">MPGTGLKRNTPENQEIGSILPVLASTDDPIASKAATIAWPINRNNIPLTHPASIAKRCQMGLPGKRAAVIWLSPPDSTSAAVQARFKFPPASNLKKKSLGPGLMRSLQTTEQRE</sequence>
<dbReference type="AlphaFoldDB" id="A0ABD0KSU8"/>
<dbReference type="Proteomes" id="UP001519460">
    <property type="component" value="Unassembled WGS sequence"/>
</dbReference>
<gene>
    <name evidence="2" type="ORF">BaRGS_00018492</name>
</gene>
<organism evidence="2 3">
    <name type="scientific">Batillaria attramentaria</name>
    <dbReference type="NCBI Taxonomy" id="370345"/>
    <lineage>
        <taxon>Eukaryota</taxon>
        <taxon>Metazoa</taxon>
        <taxon>Spiralia</taxon>
        <taxon>Lophotrochozoa</taxon>
        <taxon>Mollusca</taxon>
        <taxon>Gastropoda</taxon>
        <taxon>Caenogastropoda</taxon>
        <taxon>Sorbeoconcha</taxon>
        <taxon>Cerithioidea</taxon>
        <taxon>Batillariidae</taxon>
        <taxon>Batillaria</taxon>
    </lineage>
</organism>
<feature type="region of interest" description="Disordered" evidence="1">
    <location>
        <begin position="92"/>
        <end position="114"/>
    </location>
</feature>
<evidence type="ECO:0000313" key="2">
    <source>
        <dbReference type="EMBL" id="KAK7490331.1"/>
    </source>
</evidence>
<reference evidence="2 3" key="1">
    <citation type="journal article" date="2023" name="Sci. Data">
        <title>Genome assembly of the Korean intertidal mud-creeper Batillaria attramentaria.</title>
        <authorList>
            <person name="Patra A.K."/>
            <person name="Ho P.T."/>
            <person name="Jun S."/>
            <person name="Lee S.J."/>
            <person name="Kim Y."/>
            <person name="Won Y.J."/>
        </authorList>
    </citation>
    <scope>NUCLEOTIDE SEQUENCE [LARGE SCALE GENOMIC DNA]</scope>
    <source>
        <strain evidence="2">Wonlab-2016</strain>
    </source>
</reference>
<accession>A0ABD0KSU8</accession>
<evidence type="ECO:0000313" key="3">
    <source>
        <dbReference type="Proteomes" id="UP001519460"/>
    </source>
</evidence>
<dbReference type="EMBL" id="JACVVK020000128">
    <property type="protein sequence ID" value="KAK7490331.1"/>
    <property type="molecule type" value="Genomic_DNA"/>
</dbReference>
<proteinExistence type="predicted"/>
<protein>
    <submittedName>
        <fullName evidence="2">Uncharacterized protein</fullName>
    </submittedName>
</protein>